<evidence type="ECO:0000313" key="4">
    <source>
        <dbReference type="Proteomes" id="UP000032431"/>
    </source>
</evidence>
<keyword evidence="4" id="KW-1185">Reference proteome</keyword>
<name>A0A078KM91_9FIRM</name>
<dbReference type="InterPro" id="IPR038157">
    <property type="entry name" value="FeoA_core_dom"/>
</dbReference>
<evidence type="ECO:0000313" key="3">
    <source>
        <dbReference type="EMBL" id="CDZ23647.1"/>
    </source>
</evidence>
<feature type="domain" description="Ferrous iron transporter FeoA-like" evidence="2">
    <location>
        <begin position="10"/>
        <end position="82"/>
    </location>
</feature>
<dbReference type="OrthoDB" id="9811076at2"/>
<accession>A0A078KM91</accession>
<dbReference type="InterPro" id="IPR052713">
    <property type="entry name" value="FeoA"/>
</dbReference>
<dbReference type="SMART" id="SM00899">
    <property type="entry name" value="FeoA"/>
    <property type="match status" value="1"/>
</dbReference>
<protein>
    <recommendedName>
        <fullName evidence="2">Ferrous iron transporter FeoA-like domain-containing protein</fullName>
    </recommendedName>
</protein>
<dbReference type="SUPFAM" id="SSF50037">
    <property type="entry name" value="C-terminal domain of transcriptional repressors"/>
    <property type="match status" value="1"/>
</dbReference>
<organism evidence="3 4">
    <name type="scientific">[Clostridium] cellulosi</name>
    <dbReference type="NCBI Taxonomy" id="29343"/>
    <lineage>
        <taxon>Bacteria</taxon>
        <taxon>Bacillati</taxon>
        <taxon>Bacillota</taxon>
        <taxon>Clostridia</taxon>
        <taxon>Eubacteriales</taxon>
        <taxon>Oscillospiraceae</taxon>
        <taxon>Oscillospiraceae incertae sedis</taxon>
    </lineage>
</organism>
<dbReference type="AlphaFoldDB" id="A0A078KM91"/>
<dbReference type="Pfam" id="PF04023">
    <property type="entry name" value="FeoA"/>
    <property type="match status" value="1"/>
</dbReference>
<reference evidence="4" key="1">
    <citation type="submission" date="2014-07" db="EMBL/GenBank/DDBJ databases">
        <authorList>
            <person name="Wibberg D."/>
        </authorList>
    </citation>
    <scope>NUCLEOTIDE SEQUENCE [LARGE SCALE GENOMIC DNA]</scope>
    <source>
        <strain evidence="4">DG5</strain>
    </source>
</reference>
<sequence>MRRNAEKIKKSANLFKPGHAFIVKAVDYNNEAGKQLIDMGITPDTLIYIDRAAPLGEPLVVKVGDYKVALRSKDLSALEVECADEVKPNMTKLAEAV</sequence>
<dbReference type="STRING" id="29343.CCDG5_0509"/>
<dbReference type="Gene3D" id="2.30.30.90">
    <property type="match status" value="1"/>
</dbReference>
<dbReference type="EMBL" id="LM995447">
    <property type="protein sequence ID" value="CDZ23647.1"/>
    <property type="molecule type" value="Genomic_DNA"/>
</dbReference>
<gene>
    <name evidence="3" type="ORF">CCDG5_0509</name>
</gene>
<dbReference type="HOGENOM" id="CLU_2341796_0_0_9"/>
<dbReference type="GO" id="GO:0046914">
    <property type="term" value="F:transition metal ion binding"/>
    <property type="evidence" value="ECO:0007669"/>
    <property type="project" value="InterPro"/>
</dbReference>
<keyword evidence="1" id="KW-0408">Iron</keyword>
<dbReference type="Proteomes" id="UP000032431">
    <property type="component" value="Chromosome I"/>
</dbReference>
<dbReference type="InterPro" id="IPR007167">
    <property type="entry name" value="Fe-transptr_FeoA-like"/>
</dbReference>
<dbReference type="InterPro" id="IPR008988">
    <property type="entry name" value="Transcriptional_repressor_C"/>
</dbReference>
<dbReference type="PANTHER" id="PTHR42954">
    <property type="entry name" value="FE(2+) TRANSPORT PROTEIN A"/>
    <property type="match status" value="1"/>
</dbReference>
<dbReference type="PANTHER" id="PTHR42954:SF2">
    <property type="entry name" value="FE(2+) TRANSPORT PROTEIN A"/>
    <property type="match status" value="1"/>
</dbReference>
<dbReference type="KEGG" id="ccel:CCDG5_0509"/>
<proteinExistence type="predicted"/>
<evidence type="ECO:0000259" key="2">
    <source>
        <dbReference type="SMART" id="SM00899"/>
    </source>
</evidence>
<evidence type="ECO:0000256" key="1">
    <source>
        <dbReference type="ARBA" id="ARBA00023004"/>
    </source>
</evidence>
<dbReference type="PATRIC" id="fig|29343.3.peg.536"/>